<dbReference type="Pfam" id="PF00931">
    <property type="entry name" value="NB-ARC"/>
    <property type="match status" value="1"/>
</dbReference>
<comment type="caution">
    <text evidence="3">The sequence shown here is derived from an EMBL/GenBank/DDBJ whole genome shotgun (WGS) entry which is preliminary data.</text>
</comment>
<dbReference type="SMART" id="SM00028">
    <property type="entry name" value="TPR"/>
    <property type="match status" value="4"/>
</dbReference>
<keyword evidence="4" id="KW-1185">Reference proteome</keyword>
<dbReference type="Gene3D" id="3.40.50.300">
    <property type="entry name" value="P-loop containing nucleotide triphosphate hydrolases"/>
    <property type="match status" value="1"/>
</dbReference>
<dbReference type="PANTHER" id="PTHR47691:SF3">
    <property type="entry name" value="HTH-TYPE TRANSCRIPTIONAL REGULATOR RV0890C-RELATED"/>
    <property type="match status" value="1"/>
</dbReference>
<dbReference type="GO" id="GO:0043531">
    <property type="term" value="F:ADP binding"/>
    <property type="evidence" value="ECO:0007669"/>
    <property type="project" value="InterPro"/>
</dbReference>
<evidence type="ECO:0000313" key="3">
    <source>
        <dbReference type="EMBL" id="RCG32804.1"/>
    </source>
</evidence>
<dbReference type="Proteomes" id="UP000253094">
    <property type="component" value="Unassembled WGS sequence"/>
</dbReference>
<dbReference type="EMBL" id="QOIL01000002">
    <property type="protein sequence ID" value="RCG32804.1"/>
    <property type="molecule type" value="Genomic_DNA"/>
</dbReference>
<dbReference type="InterPro" id="IPR011990">
    <property type="entry name" value="TPR-like_helical_dom_sf"/>
</dbReference>
<dbReference type="SUPFAM" id="SSF52540">
    <property type="entry name" value="P-loop containing nucleoside triphosphate hydrolases"/>
    <property type="match status" value="1"/>
</dbReference>
<dbReference type="InterPro" id="IPR019734">
    <property type="entry name" value="TPR_rpt"/>
</dbReference>
<organism evidence="3 4">
    <name type="scientific">Sphaerisporangium album</name>
    <dbReference type="NCBI Taxonomy" id="509200"/>
    <lineage>
        <taxon>Bacteria</taxon>
        <taxon>Bacillati</taxon>
        <taxon>Actinomycetota</taxon>
        <taxon>Actinomycetes</taxon>
        <taxon>Streptosporangiales</taxon>
        <taxon>Streptosporangiaceae</taxon>
        <taxon>Sphaerisporangium</taxon>
    </lineage>
</organism>
<feature type="domain" description="NB-ARC" evidence="2">
    <location>
        <begin position="91"/>
        <end position="244"/>
    </location>
</feature>
<dbReference type="OrthoDB" id="5521887at2"/>
<dbReference type="AlphaFoldDB" id="A0A367FRE9"/>
<sequence>MPGVEPVSGAEGKKENSKLFATPAANEVSGTVSGPAVQAQSIHGDVRINVGARQETPPPAQLAHAPAVFIGRHAELARLDGFLEGQEHSPDSPALVVIAGLGGVGKSSLALKWLHGIRHHYGDGQLYADLRASAPDSPVSPGEVLERFLRALGIAPQYVPAVLDEQATLFRSATAGRRLIIMLDDAFSAAQVRAVLPASGGSLVVVTTRRRLSGLVVDGARVLDLDPLSHDDALGLLGRMVGTERTHAEPEEARELVTLCGRLPIAVCASAARLALRPRWPIRRLVGELSGATRRLSLMSADDDISPQAAFDVSYGSLGDDEARLYRMLGLHPGADFGSGVAAAAGDIDQPEAFRLLDELAGASLVQEEGDDRFRLHELLRLHAHAKAEDIDTDEERRAAFTRIAHWYLRAAVAADRVVLPGRWHVGPLYAQAPPSYVTFEEPAQALDWLESELPNLRAVVVGAHERKLHDLAWWTCESLWAVFLNRKHYSTWVETHELGLASARESEDPRAVPRMLLALATAYLNLQEFRRAAEMCRQAAALAHASGHDLGEASALDSLGVAHLGMGEPEEAMARFEQALAIHRRIGQSRGVALLTRRMGEASRDLGRYDEAVRWFLDAYSLFGALSERYNQTRVLSGLGRTHLLAGRPADAVESLTEALSLAEAIGARYEQADIGSSLAEALARTGDRAGALGRLARAAEIFTELGAPRREDVLRRLDELAGGGPRRA</sequence>
<dbReference type="Gene3D" id="1.25.40.10">
    <property type="entry name" value="Tetratricopeptide repeat domain"/>
    <property type="match status" value="2"/>
</dbReference>
<reference evidence="3 4" key="1">
    <citation type="submission" date="2018-06" db="EMBL/GenBank/DDBJ databases">
        <title>Sphaerisporangium craniellae sp. nov., isolated from a marine sponge in the South China Sea.</title>
        <authorList>
            <person name="Li L."/>
        </authorList>
    </citation>
    <scope>NUCLEOTIDE SEQUENCE [LARGE SCALE GENOMIC DNA]</scope>
    <source>
        <strain evidence="3 4">CCTCC AA 208026</strain>
    </source>
</reference>
<feature type="repeat" description="TPR" evidence="1">
    <location>
        <begin position="554"/>
        <end position="587"/>
    </location>
</feature>
<keyword evidence="1" id="KW-0802">TPR repeat</keyword>
<name>A0A367FRE9_9ACTN</name>
<dbReference type="PANTHER" id="PTHR47691">
    <property type="entry name" value="REGULATOR-RELATED"/>
    <property type="match status" value="1"/>
</dbReference>
<evidence type="ECO:0000259" key="2">
    <source>
        <dbReference type="Pfam" id="PF00931"/>
    </source>
</evidence>
<dbReference type="Pfam" id="PF13424">
    <property type="entry name" value="TPR_12"/>
    <property type="match status" value="2"/>
</dbReference>
<evidence type="ECO:0000313" key="4">
    <source>
        <dbReference type="Proteomes" id="UP000253094"/>
    </source>
</evidence>
<dbReference type="InterPro" id="IPR002182">
    <property type="entry name" value="NB-ARC"/>
</dbReference>
<gene>
    <name evidence="3" type="ORF">DQ384_04870</name>
</gene>
<proteinExistence type="predicted"/>
<accession>A0A367FRE9</accession>
<protein>
    <recommendedName>
        <fullName evidence="2">NB-ARC domain-containing protein</fullName>
    </recommendedName>
</protein>
<dbReference type="SUPFAM" id="SSF48452">
    <property type="entry name" value="TPR-like"/>
    <property type="match status" value="1"/>
</dbReference>
<dbReference type="PRINTS" id="PR00364">
    <property type="entry name" value="DISEASERSIST"/>
</dbReference>
<evidence type="ECO:0000256" key="1">
    <source>
        <dbReference type="PROSITE-ProRule" id="PRU00339"/>
    </source>
</evidence>
<dbReference type="InterPro" id="IPR027417">
    <property type="entry name" value="P-loop_NTPase"/>
</dbReference>
<dbReference type="PROSITE" id="PS50005">
    <property type="entry name" value="TPR"/>
    <property type="match status" value="1"/>
</dbReference>